<feature type="compositionally biased region" description="Basic and acidic residues" evidence="3">
    <location>
        <begin position="311"/>
        <end position="329"/>
    </location>
</feature>
<evidence type="ECO:0000256" key="1">
    <source>
        <dbReference type="ARBA" id="ARBA00004123"/>
    </source>
</evidence>
<reference evidence="5" key="1">
    <citation type="submission" date="2024-04" db="EMBL/GenBank/DDBJ databases">
        <title>Salinicola lusitanus LLJ914,a marine bacterium isolated from the Okinawa Trough.</title>
        <authorList>
            <person name="Li J."/>
        </authorList>
    </citation>
    <scope>NUCLEOTIDE SEQUENCE [LARGE SCALE GENOMIC DNA]</scope>
</reference>
<feature type="region of interest" description="Disordered" evidence="3">
    <location>
        <begin position="308"/>
        <end position="335"/>
    </location>
</feature>
<dbReference type="EMBL" id="JBBPFD010000021">
    <property type="protein sequence ID" value="KAK7882016.1"/>
    <property type="molecule type" value="Genomic_DNA"/>
</dbReference>
<comment type="subcellular location">
    <subcellularLocation>
        <location evidence="1">Nucleus</location>
    </subcellularLocation>
</comment>
<comment type="caution">
    <text evidence="4">The sequence shown here is derived from an EMBL/GenBank/DDBJ whole genome shotgun (WGS) entry which is preliminary data.</text>
</comment>
<dbReference type="GO" id="GO:0043484">
    <property type="term" value="P:regulation of RNA splicing"/>
    <property type="evidence" value="ECO:0007669"/>
    <property type="project" value="TreeGrafter"/>
</dbReference>
<evidence type="ECO:0000256" key="3">
    <source>
        <dbReference type="SAM" id="MobiDB-lite"/>
    </source>
</evidence>
<evidence type="ECO:0000313" key="5">
    <source>
        <dbReference type="Proteomes" id="UP001460270"/>
    </source>
</evidence>
<protein>
    <submittedName>
        <fullName evidence="4">Uncharacterized protein</fullName>
    </submittedName>
</protein>
<accession>A0AAW0MTV6</accession>
<sequence length="785" mass="84364">MPNIDIYLPKGKGKGLETDIDASLPSVDISLPKGKIEGPEIDIEGPKGRKFKMPHLKMPDVDISLPKVKGVGPEVEMEGALPSIDVSLPKGKLEGPDVDLEGSTGAKFKMPGIKMPKVDLILPKGKVEGLEITTEMPEAHIEGSAGGKFKNPNINMPSVDISLPKGNVKGPKVDFEASKSGKFKMPDVDISLPKGSIEGPELEIGGKSGGIKMPHPKTKGPAIDIGGPEVHLEVQKKGTFEMPNIKRPDVDISLPKLKIEGPDLEAEGAKLKMPEIKMPNIDISLPKRKGKGLEADIDVSLPSVDISLPKGKIEGPEITTERPESHLEGSKGQCISDDGQIKAKVKGTKFNIGMPKMKLQKATAGADPTIDPTIPGHSSNLEGNGVRSSAPKLPFKVGLGSESNVSAQTKVPSIPDIDFDIDLSQEDENDQISQGTAFKIPKFGVPLPSLSSPEGRLDFFGQEFHNVGPKVPKVKRAVFVLVNPEESLSHSPKLLQSANIRTGTMETQPMSNKQFREELEQLTGKRMEISHSFLPTSKPESFHYVTATEKSVHVTHSTETTITKNEQGTLSGQIKLPQVQITSPSIQLSQREGHFGVGGRVGAQSSMLSKKAGEADFESTSGTLHLSKEVVTSDVRRERGEGEGSASPPHTTTESSSKTLTWAQVVSKGTDLSSEDKESSPWFRVPKFNLKPHSTGFLQITPEGSPQAQRRGEVGGDLDVSGSFCLHTSGISSEQVFEEQHTSTGVSSPQAHESSEGTVTLQSYTRVISRHTTQTDTPHPEETHH</sequence>
<dbReference type="GO" id="GO:0043034">
    <property type="term" value="C:costamere"/>
    <property type="evidence" value="ECO:0007669"/>
    <property type="project" value="TreeGrafter"/>
</dbReference>
<organism evidence="4 5">
    <name type="scientific">Mugilogobius chulae</name>
    <name type="common">yellowstripe goby</name>
    <dbReference type="NCBI Taxonomy" id="88201"/>
    <lineage>
        <taxon>Eukaryota</taxon>
        <taxon>Metazoa</taxon>
        <taxon>Chordata</taxon>
        <taxon>Craniata</taxon>
        <taxon>Vertebrata</taxon>
        <taxon>Euteleostomi</taxon>
        <taxon>Actinopterygii</taxon>
        <taxon>Neopterygii</taxon>
        <taxon>Teleostei</taxon>
        <taxon>Neoteleostei</taxon>
        <taxon>Acanthomorphata</taxon>
        <taxon>Gobiaria</taxon>
        <taxon>Gobiiformes</taxon>
        <taxon>Gobioidei</taxon>
        <taxon>Gobiidae</taxon>
        <taxon>Gobionellinae</taxon>
        <taxon>Mugilogobius</taxon>
    </lineage>
</organism>
<dbReference type="PANTHER" id="PTHR23348:SF42">
    <property type="entry name" value="PERIAXIN"/>
    <property type="match status" value="1"/>
</dbReference>
<evidence type="ECO:0000313" key="4">
    <source>
        <dbReference type="EMBL" id="KAK7882016.1"/>
    </source>
</evidence>
<name>A0AAW0MTV6_9GOBI</name>
<gene>
    <name evidence="4" type="ORF">WMY93_028190</name>
</gene>
<feature type="compositionally biased region" description="Polar residues" evidence="3">
    <location>
        <begin position="742"/>
        <end position="777"/>
    </location>
</feature>
<keyword evidence="2" id="KW-0539">Nucleus</keyword>
<evidence type="ECO:0000256" key="2">
    <source>
        <dbReference type="ARBA" id="ARBA00023242"/>
    </source>
</evidence>
<dbReference type="PANTHER" id="PTHR23348">
    <property type="entry name" value="PERIAXIN/AHNAK"/>
    <property type="match status" value="1"/>
</dbReference>
<proteinExistence type="predicted"/>
<dbReference type="Proteomes" id="UP001460270">
    <property type="component" value="Unassembled WGS sequence"/>
</dbReference>
<keyword evidence="5" id="KW-1185">Reference proteome</keyword>
<dbReference type="GO" id="GO:0005634">
    <property type="term" value="C:nucleus"/>
    <property type="evidence" value="ECO:0007669"/>
    <property type="project" value="UniProtKB-SubCell"/>
</dbReference>
<feature type="region of interest" description="Disordered" evidence="3">
    <location>
        <begin position="612"/>
        <end position="661"/>
    </location>
</feature>
<feature type="region of interest" description="Disordered" evidence="3">
    <location>
        <begin position="735"/>
        <end position="785"/>
    </location>
</feature>
<dbReference type="AlphaFoldDB" id="A0AAW0MTV6"/>
<dbReference type="InterPro" id="IPR052082">
    <property type="entry name" value="Myelin_sheath_structural"/>
</dbReference>
<feature type="compositionally biased region" description="Polar residues" evidence="3">
    <location>
        <begin position="648"/>
        <end position="661"/>
    </location>
</feature>